<dbReference type="EMBL" id="CAXHTB010000002">
    <property type="protein sequence ID" value="CAL0301650.1"/>
    <property type="molecule type" value="Genomic_DNA"/>
</dbReference>
<reference evidence="1 2" key="1">
    <citation type="submission" date="2024-03" db="EMBL/GenBank/DDBJ databases">
        <authorList>
            <person name="Martinez-Hernandez J."/>
        </authorList>
    </citation>
    <scope>NUCLEOTIDE SEQUENCE [LARGE SCALE GENOMIC DNA]</scope>
</reference>
<keyword evidence="2" id="KW-1185">Reference proteome</keyword>
<dbReference type="Proteomes" id="UP001497480">
    <property type="component" value="Unassembled WGS sequence"/>
</dbReference>
<accession>A0AAV1VXI6</accession>
<comment type="caution">
    <text evidence="1">The sequence shown here is derived from an EMBL/GenBank/DDBJ whole genome shotgun (WGS) entry which is preliminary data.</text>
</comment>
<gene>
    <name evidence="1" type="ORF">LLUT_LOCUS2710</name>
</gene>
<sequence length="143" mass="16418">MEYPIYLFDYQLIRCQYSYPFNNAILSFFSPPLKTISSMDFDLQNHSENFHDLPYDSVPPLFLIESDQNPSPNYFHKLIASDSDISIRRHVISLISKQSKPWANKLLAISCFSLAAKMLKTEFSASDVQVLSVCLQINMLGNQ</sequence>
<dbReference type="InterPro" id="IPR036915">
    <property type="entry name" value="Cyclin-like_sf"/>
</dbReference>
<organism evidence="1 2">
    <name type="scientific">Lupinus luteus</name>
    <name type="common">European yellow lupine</name>
    <dbReference type="NCBI Taxonomy" id="3873"/>
    <lineage>
        <taxon>Eukaryota</taxon>
        <taxon>Viridiplantae</taxon>
        <taxon>Streptophyta</taxon>
        <taxon>Embryophyta</taxon>
        <taxon>Tracheophyta</taxon>
        <taxon>Spermatophyta</taxon>
        <taxon>Magnoliopsida</taxon>
        <taxon>eudicotyledons</taxon>
        <taxon>Gunneridae</taxon>
        <taxon>Pentapetalae</taxon>
        <taxon>rosids</taxon>
        <taxon>fabids</taxon>
        <taxon>Fabales</taxon>
        <taxon>Fabaceae</taxon>
        <taxon>Papilionoideae</taxon>
        <taxon>50 kb inversion clade</taxon>
        <taxon>genistoids sensu lato</taxon>
        <taxon>core genistoids</taxon>
        <taxon>Genisteae</taxon>
        <taxon>Lupinus</taxon>
    </lineage>
</organism>
<evidence type="ECO:0000313" key="2">
    <source>
        <dbReference type="Proteomes" id="UP001497480"/>
    </source>
</evidence>
<dbReference type="AlphaFoldDB" id="A0AAV1VXI6"/>
<name>A0AAV1VXI6_LUPLU</name>
<evidence type="ECO:0000313" key="1">
    <source>
        <dbReference type="EMBL" id="CAL0301650.1"/>
    </source>
</evidence>
<protein>
    <submittedName>
        <fullName evidence="1">Uncharacterized protein</fullName>
    </submittedName>
</protein>
<proteinExistence type="predicted"/>
<dbReference type="SUPFAM" id="SSF47954">
    <property type="entry name" value="Cyclin-like"/>
    <property type="match status" value="1"/>
</dbReference>